<accession>A0A6J6A6S2</accession>
<sequence length="128" mass="13517">MTLVLDSGGVSALVRQRARLAELRHIGAWPPQVPAVVLAESLTGDHRHDFHANQLLRMCQVHDVDESLAREAAALRTATNRAGSISAVDAIVVAFAARQSAPVVLTTDPDDLGALAAQALQHITITGT</sequence>
<dbReference type="AlphaFoldDB" id="A0A6J6A6S2"/>
<evidence type="ECO:0000313" key="2">
    <source>
        <dbReference type="EMBL" id="CAB4363268.1"/>
    </source>
</evidence>
<evidence type="ECO:0000313" key="6">
    <source>
        <dbReference type="EMBL" id="CAB4927260.1"/>
    </source>
</evidence>
<dbReference type="EMBL" id="CAFBMT010000005">
    <property type="protein sequence ID" value="CAB4927260.1"/>
    <property type="molecule type" value="Genomic_DNA"/>
</dbReference>
<evidence type="ECO:0000313" key="5">
    <source>
        <dbReference type="EMBL" id="CAB4847019.1"/>
    </source>
</evidence>
<dbReference type="EMBL" id="CAFBIY010000013">
    <property type="protein sequence ID" value="CAB4847019.1"/>
    <property type="molecule type" value="Genomic_DNA"/>
</dbReference>
<dbReference type="EMBL" id="CAFAAV010000076">
    <property type="protein sequence ID" value="CAB4817505.1"/>
    <property type="molecule type" value="Genomic_DNA"/>
</dbReference>
<dbReference type="InterPro" id="IPR002716">
    <property type="entry name" value="PIN_dom"/>
</dbReference>
<evidence type="ECO:0000259" key="1">
    <source>
        <dbReference type="Pfam" id="PF01850"/>
    </source>
</evidence>
<evidence type="ECO:0000313" key="4">
    <source>
        <dbReference type="EMBL" id="CAB4817505.1"/>
    </source>
</evidence>
<evidence type="ECO:0000313" key="3">
    <source>
        <dbReference type="EMBL" id="CAB4732036.1"/>
    </source>
</evidence>
<dbReference type="EMBL" id="CAESGF010000005">
    <property type="protein sequence ID" value="CAB4363268.1"/>
    <property type="molecule type" value="Genomic_DNA"/>
</dbReference>
<gene>
    <name evidence="3" type="ORF">UFOPK2656_02193</name>
    <name evidence="4" type="ORF">UFOPK3099_01183</name>
    <name evidence="5" type="ORF">UFOPK3267_00386</name>
    <name evidence="6" type="ORF">UFOPK3651_01250</name>
    <name evidence="7" type="ORF">UFOPK3931_02677</name>
    <name evidence="2" type="ORF">UFOPK4189_01049</name>
</gene>
<dbReference type="Gene3D" id="3.40.50.1010">
    <property type="entry name" value="5'-nuclease"/>
    <property type="match status" value="1"/>
</dbReference>
<dbReference type="EMBL" id="CAFBOL010000099">
    <property type="protein sequence ID" value="CAB5008601.1"/>
    <property type="molecule type" value="Genomic_DNA"/>
</dbReference>
<organism evidence="2">
    <name type="scientific">freshwater metagenome</name>
    <dbReference type="NCBI Taxonomy" id="449393"/>
    <lineage>
        <taxon>unclassified sequences</taxon>
        <taxon>metagenomes</taxon>
        <taxon>ecological metagenomes</taxon>
    </lineage>
</organism>
<feature type="domain" description="PIN" evidence="1">
    <location>
        <begin position="33"/>
        <end position="110"/>
    </location>
</feature>
<protein>
    <submittedName>
        <fullName evidence="2">Unannotated protein</fullName>
    </submittedName>
</protein>
<dbReference type="Pfam" id="PF01850">
    <property type="entry name" value="PIN"/>
    <property type="match status" value="1"/>
</dbReference>
<evidence type="ECO:0000313" key="7">
    <source>
        <dbReference type="EMBL" id="CAB5008601.1"/>
    </source>
</evidence>
<name>A0A6J6A6S2_9ZZZZ</name>
<proteinExistence type="predicted"/>
<dbReference type="SUPFAM" id="SSF88723">
    <property type="entry name" value="PIN domain-like"/>
    <property type="match status" value="1"/>
</dbReference>
<dbReference type="EMBL" id="CAEZYF010000014">
    <property type="protein sequence ID" value="CAB4732036.1"/>
    <property type="molecule type" value="Genomic_DNA"/>
</dbReference>
<dbReference type="InterPro" id="IPR029060">
    <property type="entry name" value="PIN-like_dom_sf"/>
</dbReference>
<reference evidence="2" key="1">
    <citation type="submission" date="2020-05" db="EMBL/GenBank/DDBJ databases">
        <authorList>
            <person name="Chiriac C."/>
            <person name="Salcher M."/>
            <person name="Ghai R."/>
            <person name="Kavagutti S V."/>
        </authorList>
    </citation>
    <scope>NUCLEOTIDE SEQUENCE</scope>
</reference>